<reference evidence="2 3" key="1">
    <citation type="submission" date="2021-06" db="EMBL/GenBank/DDBJ databases">
        <title>Caerostris darwini draft genome.</title>
        <authorList>
            <person name="Kono N."/>
            <person name="Arakawa K."/>
        </authorList>
    </citation>
    <scope>NUCLEOTIDE SEQUENCE [LARGE SCALE GENOMIC DNA]</scope>
</reference>
<evidence type="ECO:0000313" key="3">
    <source>
        <dbReference type="Proteomes" id="UP001054837"/>
    </source>
</evidence>
<evidence type="ECO:0000313" key="2">
    <source>
        <dbReference type="EMBL" id="GIX99651.1"/>
    </source>
</evidence>
<evidence type="ECO:0008006" key="4">
    <source>
        <dbReference type="Google" id="ProtNLM"/>
    </source>
</evidence>
<gene>
    <name evidence="2" type="ORF">CDAR_487671</name>
</gene>
<evidence type="ECO:0000256" key="1">
    <source>
        <dbReference type="SAM" id="MobiDB-lite"/>
    </source>
</evidence>
<accession>A0AAV4PU19</accession>
<comment type="caution">
    <text evidence="2">The sequence shown here is derived from an EMBL/GenBank/DDBJ whole genome shotgun (WGS) entry which is preliminary data.</text>
</comment>
<sequence>MPSCHAPSPPPMSDVIKKEMAKMQCCSWHRWKMFLFDLWEDVILVNAEHISMQTPQPLSLNELIPSLSLIRHFLPPNNTPKIRYVCQPHPAARAPRRQKGPSGRVDDDTCPSRRTWDIACGQLLNGIEHHQCTPHPHPPKRSISGQGRCWDK</sequence>
<keyword evidence="3" id="KW-1185">Reference proteome</keyword>
<feature type="region of interest" description="Disordered" evidence="1">
    <location>
        <begin position="131"/>
        <end position="152"/>
    </location>
</feature>
<name>A0AAV4PU19_9ARAC</name>
<dbReference type="EMBL" id="BPLQ01003322">
    <property type="protein sequence ID" value="GIX99651.1"/>
    <property type="molecule type" value="Genomic_DNA"/>
</dbReference>
<organism evidence="2 3">
    <name type="scientific">Caerostris darwini</name>
    <dbReference type="NCBI Taxonomy" id="1538125"/>
    <lineage>
        <taxon>Eukaryota</taxon>
        <taxon>Metazoa</taxon>
        <taxon>Ecdysozoa</taxon>
        <taxon>Arthropoda</taxon>
        <taxon>Chelicerata</taxon>
        <taxon>Arachnida</taxon>
        <taxon>Araneae</taxon>
        <taxon>Araneomorphae</taxon>
        <taxon>Entelegynae</taxon>
        <taxon>Araneoidea</taxon>
        <taxon>Araneidae</taxon>
        <taxon>Caerostris</taxon>
    </lineage>
</organism>
<dbReference type="AlphaFoldDB" id="A0AAV4PU19"/>
<proteinExistence type="predicted"/>
<protein>
    <recommendedName>
        <fullName evidence="4">Transposase</fullName>
    </recommendedName>
</protein>
<dbReference type="Proteomes" id="UP001054837">
    <property type="component" value="Unassembled WGS sequence"/>
</dbReference>